<reference evidence="1 2" key="1">
    <citation type="journal article" date="2012" name="J. Bacteriol.">
        <title>Draft Genome Sequence of Plant Growth-Promoting Rhizobium Mesorhizobium amorphae, Isolated from Zinc-Lead Mine Tailings.</title>
        <authorList>
            <person name="Hao X."/>
            <person name="Lin Y."/>
            <person name="Johnstone L."/>
            <person name="Baltrus D.A."/>
            <person name="Miller S.J."/>
            <person name="Wei G."/>
            <person name="Rensing C."/>
        </authorList>
    </citation>
    <scope>NUCLEOTIDE SEQUENCE [LARGE SCALE GENOMIC DNA]</scope>
    <source>
        <strain evidence="1 2">CCNWGS0123</strain>
    </source>
</reference>
<dbReference type="RefSeq" id="WP_006201663.1">
    <property type="nucleotide sequence ID" value="NZ_AGSN01000087.1"/>
</dbReference>
<evidence type="ECO:0000313" key="1">
    <source>
        <dbReference type="EMBL" id="EHH12050.1"/>
    </source>
</evidence>
<name>G6Y883_9HYPH</name>
<dbReference type="AlphaFoldDB" id="G6Y883"/>
<dbReference type="KEGG" id="mamo:A6B35_15390"/>
<dbReference type="Proteomes" id="UP000002949">
    <property type="component" value="Unassembled WGS sequence"/>
</dbReference>
<accession>G6Y883</accession>
<gene>
    <name evidence="1" type="ORF">MEA186_10751</name>
</gene>
<keyword evidence="2" id="KW-1185">Reference proteome</keyword>
<dbReference type="EMBL" id="AGSN01000087">
    <property type="protein sequence ID" value="EHH12050.1"/>
    <property type="molecule type" value="Genomic_DNA"/>
</dbReference>
<evidence type="ECO:0000313" key="2">
    <source>
        <dbReference type="Proteomes" id="UP000002949"/>
    </source>
</evidence>
<organism evidence="1 2">
    <name type="scientific">Mesorhizobium amorphae CCNWGS0123</name>
    <dbReference type="NCBI Taxonomy" id="1082933"/>
    <lineage>
        <taxon>Bacteria</taxon>
        <taxon>Pseudomonadati</taxon>
        <taxon>Pseudomonadota</taxon>
        <taxon>Alphaproteobacteria</taxon>
        <taxon>Hyphomicrobiales</taxon>
        <taxon>Phyllobacteriaceae</taxon>
        <taxon>Mesorhizobium</taxon>
    </lineage>
</organism>
<protein>
    <submittedName>
        <fullName evidence="1">Uncharacterized protein</fullName>
    </submittedName>
</protein>
<sequence>MISREGLIARQEDANVRLHEDTQSVPEHPDEVRATDNDKCVNLSEEIIADNLRMIAKLRGVIARVEDDDQAALRRRQ</sequence>
<proteinExistence type="predicted"/>